<evidence type="ECO:0000259" key="1">
    <source>
        <dbReference type="Pfam" id="PF06792"/>
    </source>
</evidence>
<evidence type="ECO:0000313" key="4">
    <source>
        <dbReference type="Proteomes" id="UP001156666"/>
    </source>
</evidence>
<dbReference type="NCBIfam" id="NF002674">
    <property type="entry name" value="PRK02399.1-2"/>
    <property type="match status" value="1"/>
</dbReference>
<dbReference type="EMBL" id="BSOH01000020">
    <property type="protein sequence ID" value="GLR18434.1"/>
    <property type="molecule type" value="Genomic_DNA"/>
</dbReference>
<dbReference type="InterPro" id="IPR008322">
    <property type="entry name" value="UPF0261"/>
</dbReference>
<evidence type="ECO:0000313" key="3">
    <source>
        <dbReference type="EMBL" id="GLR18434.1"/>
    </source>
</evidence>
<dbReference type="InterPro" id="IPR056778">
    <property type="entry name" value="UPF0261_C"/>
</dbReference>
<feature type="domain" description="UPF0261" evidence="2">
    <location>
        <begin position="193"/>
        <end position="408"/>
    </location>
</feature>
<reference evidence="3" key="1">
    <citation type="journal article" date="2014" name="Int. J. Syst. Evol. Microbiol.">
        <title>Complete genome sequence of Corynebacterium casei LMG S-19264T (=DSM 44701T), isolated from a smear-ripened cheese.</title>
        <authorList>
            <consortium name="US DOE Joint Genome Institute (JGI-PGF)"/>
            <person name="Walter F."/>
            <person name="Albersmeier A."/>
            <person name="Kalinowski J."/>
            <person name="Ruckert C."/>
        </authorList>
    </citation>
    <scope>NUCLEOTIDE SEQUENCE</scope>
    <source>
        <strain evidence="3">NBRC 108769</strain>
    </source>
</reference>
<feature type="domain" description="UPF0261" evidence="1">
    <location>
        <begin position="11"/>
        <end position="186"/>
    </location>
</feature>
<proteinExistence type="predicted"/>
<dbReference type="Gene3D" id="3.40.50.12030">
    <property type="entry name" value="Uncharacterised protein family UPF0261, NC domain"/>
    <property type="match status" value="1"/>
</dbReference>
<sequence length="409" mass="43958">MDTFNSGRQSKMVILGCFDSKSEEFEYLYSCLKELNVEVFTINTGVRSTEVNFHIDVSAEEVAKAAGYELSTISKLIQRGEILEIMGLGAQEIVSELKDKINILGAIGMGGGGGTYLTIMAMQALPFGIPKICISTVATKDLSRQIGAKDIVMIPSIVDLAGLNSISRKVISQAASAILGMANAKQPKEAYTKKTIAISMFGNTTECVNYCSDLLKAKGYEVLCFHAVGSGGRTMEALIEDGLIDAVLDITITELADELCGGICSAGPERLETAGKVGIPQVVVPGCLDMVNFAQLDTVPKKYADRLLFNWAPDVTLMRTDKAENIALGSLIASKLNRSKGKATILLPLKGISIVSSEGNLFYAPETDKALFDTIKSKVNNNITIREVNFNINDIAFAKEAVDSILELI</sequence>
<dbReference type="InterPro" id="IPR044122">
    <property type="entry name" value="UPF0261_N"/>
</dbReference>
<dbReference type="InterPro" id="IPR051353">
    <property type="entry name" value="Tobamovirus_resist_UPF0261"/>
</dbReference>
<dbReference type="CDD" id="cd15488">
    <property type="entry name" value="Tm-1-like"/>
    <property type="match status" value="1"/>
</dbReference>
<dbReference type="Pfam" id="PF23189">
    <property type="entry name" value="UPF0261_C"/>
    <property type="match status" value="1"/>
</dbReference>
<protein>
    <submittedName>
        <fullName evidence="3">Uncharacterized protein</fullName>
    </submittedName>
</protein>
<organism evidence="3 4">
    <name type="scientific">Portibacter lacus</name>
    <dbReference type="NCBI Taxonomy" id="1099794"/>
    <lineage>
        <taxon>Bacteria</taxon>
        <taxon>Pseudomonadati</taxon>
        <taxon>Bacteroidota</taxon>
        <taxon>Saprospiria</taxon>
        <taxon>Saprospirales</taxon>
        <taxon>Haliscomenobacteraceae</taxon>
        <taxon>Portibacter</taxon>
    </lineage>
</organism>
<dbReference type="PANTHER" id="PTHR31862">
    <property type="entry name" value="UPF0261 DOMAIN PROTEIN (AFU_ORTHOLOGUE AFUA_1G10120)"/>
    <property type="match status" value="1"/>
</dbReference>
<dbReference type="RefSeq" id="WP_235293796.1">
    <property type="nucleotide sequence ID" value="NZ_BSOH01000020.1"/>
</dbReference>
<gene>
    <name evidence="3" type="ORF">GCM10007940_30500</name>
</gene>
<keyword evidence="4" id="KW-1185">Reference proteome</keyword>
<dbReference type="PANTHER" id="PTHR31862:SF1">
    <property type="entry name" value="UPF0261 DOMAIN PROTEIN (AFU_ORTHOLOGUE AFUA_1G10120)"/>
    <property type="match status" value="1"/>
</dbReference>
<dbReference type="AlphaFoldDB" id="A0AA37WGK7"/>
<reference evidence="3" key="2">
    <citation type="submission" date="2023-01" db="EMBL/GenBank/DDBJ databases">
        <title>Draft genome sequence of Portibacter lacus strain NBRC 108769.</title>
        <authorList>
            <person name="Sun Q."/>
            <person name="Mori K."/>
        </authorList>
    </citation>
    <scope>NUCLEOTIDE SEQUENCE</scope>
    <source>
        <strain evidence="3">NBRC 108769</strain>
    </source>
</reference>
<accession>A0AA37WGK7</accession>
<dbReference type="Pfam" id="PF06792">
    <property type="entry name" value="UPF0261"/>
    <property type="match status" value="1"/>
</dbReference>
<comment type="caution">
    <text evidence="3">The sequence shown here is derived from an EMBL/GenBank/DDBJ whole genome shotgun (WGS) entry which is preliminary data.</text>
</comment>
<name>A0AA37WGK7_9BACT</name>
<evidence type="ECO:0000259" key="2">
    <source>
        <dbReference type="Pfam" id="PF23189"/>
    </source>
</evidence>
<dbReference type="Gene3D" id="3.40.50.12020">
    <property type="entry name" value="Uncharacterised protein family UPF0261, NN domain"/>
    <property type="match status" value="1"/>
</dbReference>
<dbReference type="PIRSF" id="PIRSF033271">
    <property type="entry name" value="UCP033271"/>
    <property type="match status" value="1"/>
</dbReference>
<dbReference type="Proteomes" id="UP001156666">
    <property type="component" value="Unassembled WGS sequence"/>
</dbReference>